<evidence type="ECO:0000313" key="2">
    <source>
        <dbReference type="Proteomes" id="UP000762676"/>
    </source>
</evidence>
<keyword evidence="1" id="KW-0378">Hydrolase</keyword>
<reference evidence="1 2" key="1">
    <citation type="journal article" date="2021" name="Elife">
        <title>Chloroplast acquisition without the gene transfer in kleptoplastic sea slugs, Plakobranchus ocellatus.</title>
        <authorList>
            <person name="Maeda T."/>
            <person name="Takahashi S."/>
            <person name="Yoshida T."/>
            <person name="Shimamura S."/>
            <person name="Takaki Y."/>
            <person name="Nagai Y."/>
            <person name="Toyoda A."/>
            <person name="Suzuki Y."/>
            <person name="Arimoto A."/>
            <person name="Ishii H."/>
            <person name="Satoh N."/>
            <person name="Nishiyama T."/>
            <person name="Hasebe M."/>
            <person name="Maruyama T."/>
            <person name="Minagawa J."/>
            <person name="Obokata J."/>
            <person name="Shigenobu S."/>
        </authorList>
    </citation>
    <scope>NUCLEOTIDE SEQUENCE [LARGE SCALE GENOMIC DNA]</scope>
</reference>
<proteinExistence type="predicted"/>
<dbReference type="AlphaFoldDB" id="A0AAV4HQD9"/>
<evidence type="ECO:0000313" key="1">
    <source>
        <dbReference type="EMBL" id="GFS00122.1"/>
    </source>
</evidence>
<keyword evidence="2" id="KW-1185">Reference proteome</keyword>
<keyword evidence="1" id="KW-0540">Nuclease</keyword>
<accession>A0AAV4HQD9</accession>
<name>A0AAV4HQD9_9GAST</name>
<protein>
    <submittedName>
        <fullName evidence="1">Endonuclease-reverse transcriptase</fullName>
    </submittedName>
</protein>
<dbReference type="Proteomes" id="UP000762676">
    <property type="component" value="Unassembled WGS sequence"/>
</dbReference>
<dbReference type="EMBL" id="BMAT01012836">
    <property type="protein sequence ID" value="GFS00122.1"/>
    <property type="molecule type" value="Genomic_DNA"/>
</dbReference>
<comment type="caution">
    <text evidence="1">The sequence shown here is derived from an EMBL/GenBank/DDBJ whole genome shotgun (WGS) entry which is preliminary data.</text>
</comment>
<organism evidence="1 2">
    <name type="scientific">Elysia marginata</name>
    <dbReference type="NCBI Taxonomy" id="1093978"/>
    <lineage>
        <taxon>Eukaryota</taxon>
        <taxon>Metazoa</taxon>
        <taxon>Spiralia</taxon>
        <taxon>Lophotrochozoa</taxon>
        <taxon>Mollusca</taxon>
        <taxon>Gastropoda</taxon>
        <taxon>Heterobranchia</taxon>
        <taxon>Euthyneura</taxon>
        <taxon>Panpulmonata</taxon>
        <taxon>Sacoglossa</taxon>
        <taxon>Placobranchoidea</taxon>
        <taxon>Plakobranchidae</taxon>
        <taxon>Elysia</taxon>
    </lineage>
</organism>
<dbReference type="GO" id="GO:0004519">
    <property type="term" value="F:endonuclease activity"/>
    <property type="evidence" value="ECO:0007669"/>
    <property type="project" value="UniProtKB-KW"/>
</dbReference>
<sequence length="150" mass="17972">MAVGQLKKMEKIWKGRDKQTKLKIVRAFIFPTAIYGCEGWTLTTADEKKINAFEMKCYRRMLRIPWIAKIKTTDILKELKVGHHWLLNNIKARKLSYFGHLKRHDSLEKHILEARLEGKRRKGRPTRRWTEDIKEWLQIRQRSPEEGGIY</sequence>
<dbReference type="PANTHER" id="PTHR47027">
    <property type="entry name" value="REVERSE TRANSCRIPTASE DOMAIN-CONTAINING PROTEIN"/>
    <property type="match status" value="1"/>
</dbReference>
<dbReference type="PANTHER" id="PTHR47027:SF8">
    <property type="entry name" value="RIBONUCLEASE H"/>
    <property type="match status" value="1"/>
</dbReference>
<gene>
    <name evidence="1" type="ORF">ElyMa_006389900</name>
</gene>
<keyword evidence="1" id="KW-0255">Endonuclease</keyword>